<accession>A0ABU5R9G0</accession>
<keyword evidence="2" id="KW-1185">Reference proteome</keyword>
<gene>
    <name evidence="1" type="ORF">VA596_25225</name>
</gene>
<comment type="caution">
    <text evidence="1">The sequence shown here is derived from an EMBL/GenBank/DDBJ whole genome shotgun (WGS) entry which is preliminary data.</text>
</comment>
<dbReference type="EMBL" id="JAYFSI010000006">
    <property type="protein sequence ID" value="MEA5362861.1"/>
    <property type="molecule type" value="Genomic_DNA"/>
</dbReference>
<protein>
    <submittedName>
        <fullName evidence="1">Uncharacterized protein</fullName>
    </submittedName>
</protein>
<dbReference type="Proteomes" id="UP001304298">
    <property type="component" value="Unassembled WGS sequence"/>
</dbReference>
<proteinExistence type="predicted"/>
<sequence length="167" mass="18017">MRPTTTSVAASFPASPQTFFEKFVPYFPSTLPRPLPATWANAPPTAPRAADWPMDFQSKPWRLPWAIWMNCASMSSATSSAASCAASRAMRASKLVRRWTSVRWTVTTAVRPAAMISGTSGAVNGFVSAHNTSAAVTAIEINMPYLAFSTFSACSRSDAACARARWT</sequence>
<name>A0ABU5R9G0_9PSEU</name>
<evidence type="ECO:0000313" key="1">
    <source>
        <dbReference type="EMBL" id="MEA5362861.1"/>
    </source>
</evidence>
<dbReference type="RefSeq" id="WP_323330623.1">
    <property type="nucleotide sequence ID" value="NZ_JAYFSI010000006.1"/>
</dbReference>
<organism evidence="1 2">
    <name type="scientific">Amycolatopsis heterodermiae</name>
    <dbReference type="NCBI Taxonomy" id="3110235"/>
    <lineage>
        <taxon>Bacteria</taxon>
        <taxon>Bacillati</taxon>
        <taxon>Actinomycetota</taxon>
        <taxon>Actinomycetes</taxon>
        <taxon>Pseudonocardiales</taxon>
        <taxon>Pseudonocardiaceae</taxon>
        <taxon>Amycolatopsis</taxon>
    </lineage>
</organism>
<reference evidence="1 2" key="1">
    <citation type="submission" date="2023-12" db="EMBL/GenBank/DDBJ databases">
        <title>Amycolatopsis sp. V23-08.</title>
        <authorList>
            <person name="Somphong A."/>
        </authorList>
    </citation>
    <scope>NUCLEOTIDE SEQUENCE [LARGE SCALE GENOMIC DNA]</scope>
    <source>
        <strain evidence="1 2">V23-08</strain>
    </source>
</reference>
<evidence type="ECO:0000313" key="2">
    <source>
        <dbReference type="Proteomes" id="UP001304298"/>
    </source>
</evidence>